<dbReference type="GeneID" id="31771615"/>
<dbReference type="Proteomes" id="UP000196803">
    <property type="component" value="Unassembled WGS sequence"/>
</dbReference>
<dbReference type="InterPro" id="IPR013693">
    <property type="entry name" value="SpoIID/LytB_N"/>
</dbReference>
<accession>A0ABY1S4I2</accession>
<evidence type="ECO:0000259" key="1">
    <source>
        <dbReference type="Pfam" id="PF08486"/>
    </source>
</evidence>
<comment type="caution">
    <text evidence="2">The sequence shown here is derived from an EMBL/GenBank/DDBJ whole genome shotgun (WGS) entry which is preliminary data.</text>
</comment>
<sequence>MVRKVLCGTVAIVFFVVFSFNILPTFSQTQIPEWIRIGVFYTDTYKKSSPVDSVRIEAKGSLFLAISDDKNFITIADTQKNNLTVSKDVYKKNSQEGPNYHVAVGRYISYKTAENSLKNFSSFKDAFVGFVNGGYSILIGCFDNISEASKLAAKLSGATIFSSDTMVLVKDENGKILFGFDGQGTRFLMIIPQKQNGIERIKIGDRWFRGRAEFKRIKGSDITVINVTKLEEYLYGVIRMEIDPLWPIEAVKAFAVIARTYAVRNLGKHQLIGFDLCPTDHCQVYGGAVDGTYGEKWAIAAVDATRGEIITYKGNPIDAVYFSSTGGIPTEDSENVWRYPVEYLRSVDNSKEAKNSKSSWLFQFTKDEIKNMLKKRNIDIGDVLDIQALEYTKAGRVLRLKIVGTQGEYECQKEATRLLFGLYSQAYTITTDADVAVVDENGKVKKVRVSSQKILFEDGSVKNAGYVRKDQSSGNGEFLPQSTAQSVYLSTYDEVYQPDDVGGFESKQQTFSQQYIEVINPDGSIDKVPLVPTTYTFNGKGWGHGVGMSQWGAKGLAESGYNYKQIIKYYYTGVEIEKRWENGN</sequence>
<keyword evidence="3" id="KW-1185">Reference proteome</keyword>
<dbReference type="EMBL" id="FXXC01000001">
    <property type="protein sequence ID" value="SMR90799.1"/>
    <property type="molecule type" value="Genomic_DNA"/>
</dbReference>
<evidence type="ECO:0000313" key="2">
    <source>
        <dbReference type="EMBL" id="SMR90799.1"/>
    </source>
</evidence>
<feature type="domain" description="Sporulation stage II protein D amidase enhancer LytB N-terminal" evidence="1">
    <location>
        <begin position="220"/>
        <end position="312"/>
    </location>
</feature>
<gene>
    <name evidence="2" type="ORF">SAMN05216240_0012</name>
</gene>
<dbReference type="InterPro" id="IPR051922">
    <property type="entry name" value="Bact_Sporulation_Assoc"/>
</dbReference>
<dbReference type="Pfam" id="PF08486">
    <property type="entry name" value="SpoIID"/>
    <property type="match status" value="1"/>
</dbReference>
<organism evidence="2 3">
    <name type="scientific">Caldicellulosiruptor bescii</name>
    <name type="common">Anaerocellum thermophilum</name>
    <dbReference type="NCBI Taxonomy" id="31899"/>
    <lineage>
        <taxon>Bacteria</taxon>
        <taxon>Bacillati</taxon>
        <taxon>Bacillota</taxon>
        <taxon>Bacillota incertae sedis</taxon>
        <taxon>Caldicellulosiruptorales</taxon>
        <taxon>Caldicellulosiruptoraceae</taxon>
        <taxon>Caldicellulosiruptor</taxon>
    </lineage>
</organism>
<name>A0ABY1S4I2_CALBS</name>
<dbReference type="InterPro" id="IPR013486">
    <property type="entry name" value="SpoIID/LytB"/>
</dbReference>
<reference evidence="2 3" key="1">
    <citation type="submission" date="2017-05" db="EMBL/GenBank/DDBJ databases">
        <authorList>
            <person name="Varghese N."/>
            <person name="Submissions S."/>
        </authorList>
    </citation>
    <scope>NUCLEOTIDE SEQUENCE [LARGE SCALE GENOMIC DNA]</scope>
    <source>
        <strain evidence="2 3">MACB1020</strain>
    </source>
</reference>
<proteinExistence type="predicted"/>
<dbReference type="RefSeq" id="WP_015906862.1">
    <property type="nucleotide sequence ID" value="NZ_FUZJ01000001.1"/>
</dbReference>
<dbReference type="PANTHER" id="PTHR30032:SF4">
    <property type="entry name" value="AMIDASE ENHANCER"/>
    <property type="match status" value="1"/>
</dbReference>
<evidence type="ECO:0000313" key="3">
    <source>
        <dbReference type="Proteomes" id="UP000196803"/>
    </source>
</evidence>
<dbReference type="NCBIfam" id="TIGR02669">
    <property type="entry name" value="SpoIID_LytB"/>
    <property type="match status" value="1"/>
</dbReference>
<dbReference type="PANTHER" id="PTHR30032">
    <property type="entry name" value="N-ACETYLMURAMOYL-L-ALANINE AMIDASE-RELATED"/>
    <property type="match status" value="1"/>
</dbReference>
<protein>
    <submittedName>
        <fullName evidence="2">Stage II sporulation protein D</fullName>
    </submittedName>
</protein>